<evidence type="ECO:0000313" key="2">
    <source>
        <dbReference type="EMBL" id="KFF08471.1"/>
    </source>
</evidence>
<keyword evidence="1" id="KW-0812">Transmembrane</keyword>
<dbReference type="AlphaFoldDB" id="A0A085ZVK7"/>
<feature type="transmembrane region" description="Helical" evidence="1">
    <location>
        <begin position="67"/>
        <end position="85"/>
    </location>
</feature>
<feature type="transmembrane region" description="Helical" evidence="1">
    <location>
        <begin position="118"/>
        <end position="137"/>
    </location>
</feature>
<dbReference type="STRING" id="421531.IX38_06825"/>
<dbReference type="Proteomes" id="UP000028703">
    <property type="component" value="Unassembled WGS sequence"/>
</dbReference>
<keyword evidence="3" id="KW-1185">Reference proteome</keyword>
<accession>A0A085ZVK7</accession>
<proteinExistence type="predicted"/>
<organism evidence="2 3">
    <name type="scientific">Chryseobacterium luteum</name>
    <dbReference type="NCBI Taxonomy" id="421531"/>
    <lineage>
        <taxon>Bacteria</taxon>
        <taxon>Pseudomonadati</taxon>
        <taxon>Bacteroidota</taxon>
        <taxon>Flavobacteriia</taxon>
        <taxon>Flavobacteriales</taxon>
        <taxon>Weeksellaceae</taxon>
        <taxon>Chryseobacterium group</taxon>
        <taxon>Chryseobacterium</taxon>
    </lineage>
</organism>
<reference evidence="2 3" key="1">
    <citation type="submission" date="2014-07" db="EMBL/GenBank/DDBJ databases">
        <title>Genome of Chryseobacterium luteum DSM 18605.</title>
        <authorList>
            <person name="Stropko S.J."/>
            <person name="Pipes S.E."/>
            <person name="Newman J.D."/>
        </authorList>
    </citation>
    <scope>NUCLEOTIDE SEQUENCE [LARGE SCALE GENOMIC DNA]</scope>
    <source>
        <strain evidence="2 3">DSM 18605</strain>
    </source>
</reference>
<dbReference type="EMBL" id="JPRO01000003">
    <property type="protein sequence ID" value="KFF08471.1"/>
    <property type="molecule type" value="Genomic_DNA"/>
</dbReference>
<name>A0A085ZVK7_9FLAO</name>
<dbReference type="OrthoDB" id="1349006at2"/>
<comment type="caution">
    <text evidence="2">The sequence shown here is derived from an EMBL/GenBank/DDBJ whole genome shotgun (WGS) entry which is preliminary data.</text>
</comment>
<evidence type="ECO:0000256" key="1">
    <source>
        <dbReference type="SAM" id="Phobius"/>
    </source>
</evidence>
<dbReference type="eggNOG" id="ENOG5031624">
    <property type="taxonomic scope" value="Bacteria"/>
</dbReference>
<protein>
    <recommendedName>
        <fullName evidence="4">Histidine kinase</fullName>
    </recommendedName>
</protein>
<evidence type="ECO:0000313" key="3">
    <source>
        <dbReference type="Proteomes" id="UP000028703"/>
    </source>
</evidence>
<keyword evidence="1" id="KW-0472">Membrane</keyword>
<feature type="transmembrane region" description="Helical" evidence="1">
    <location>
        <begin position="94"/>
        <end position="112"/>
    </location>
</feature>
<sequence>MTDFQKILQESLIWAEGLAAIISLIYYNRGNKERYWKYFSFYLIIMFLSELMGKWGHLLIEYDKPKFFNYFVIPLEFLFFYWLYAAKSLGRPKLFYALSLLYLLSFLPSEFFFTSKKIIFSFNYTFGCLILMVLVIMEYYKQINSSEILNFSRNKMFYINLGVTLFYIGTLPFWTFFSLLNEYKELWNMYFSYFLISGIIMYLLFSISFIWGKRSS</sequence>
<gene>
    <name evidence="2" type="ORF">IX38_06825</name>
</gene>
<evidence type="ECO:0008006" key="4">
    <source>
        <dbReference type="Google" id="ProtNLM"/>
    </source>
</evidence>
<dbReference type="RefSeq" id="WP_034703032.1">
    <property type="nucleotide sequence ID" value="NZ_JPRO01000003.1"/>
</dbReference>
<feature type="transmembrane region" description="Helical" evidence="1">
    <location>
        <begin position="157"/>
        <end position="177"/>
    </location>
</feature>
<feature type="transmembrane region" description="Helical" evidence="1">
    <location>
        <begin position="35"/>
        <end position="55"/>
    </location>
</feature>
<feature type="transmembrane region" description="Helical" evidence="1">
    <location>
        <begin position="189"/>
        <end position="211"/>
    </location>
</feature>
<keyword evidence="1" id="KW-1133">Transmembrane helix</keyword>